<dbReference type="Gene3D" id="3.20.20.80">
    <property type="entry name" value="Glycosidases"/>
    <property type="match status" value="1"/>
</dbReference>
<dbReference type="Pfam" id="PF26410">
    <property type="entry name" value="GH5_mannosidase"/>
    <property type="match status" value="1"/>
</dbReference>
<dbReference type="AlphaFoldDB" id="A0A8H4UBG0"/>
<comment type="caution">
    <text evidence="12">The sequence shown here is derived from an EMBL/GenBank/DDBJ whole genome shotgun (WGS) entry which is preliminary data.</text>
</comment>
<feature type="domain" description="CBM1" evidence="10">
    <location>
        <begin position="414"/>
        <end position="427"/>
    </location>
</feature>
<sequence length="917" mass="101525">MKFAPIVALGVALAGAPALAAPAGFVTTDGEKFSLDGEEFFFAGSNAYYLPFNVWGTDHYQDVKVGLEAAKDAGLKVIRTWAFHDNNRTFQSGGLPKYNTGGEETVMQWFDSDGKVEIDLSVLDVVIEAAEATDMKLILALTNNWADYGGMDVYTVNLGGRYHDDFYRLPAIKKAYKNYVSTVVNRYKDSPAVFAWELANEPRCGADGSRNLPRGPDCGTELITSWIDEMSTYIKSLDKDHLVTTGSEGGFNRESSDWTYNGADGTDFEAEIALPNIDFNTFHSYPQAWSKTADWVEQWIIDHAEAGADAGKPVVHEEYGWTDKSTRVSVISKWQKVSLEHEVSDMYWQFGYSGFSYGKNHDDGNTIYLEDDEAQPLVYEHAAAVNGGEAPPSETSPGTPPQPTPTNNGPRQVKYGQCGGSGWTGPTLLSCLGYPIGAPPGPSLGTRSSAVVALAAHNPDFSLGRFATLACTVLSQGPRRAKGISEVAFWNFTVPQMIHSVSSVRAAAAAFGASYDEYMLKSNRSRSGLVTTRQYHQALQSVQNEVSNPQRETASCMVACLLLAMTEVLQQRSDRAYVHLAGAFAIMLARDKKSKALIDDEDISSMFEKLSLHTATYTLSRALDSSPSQSESPPMSLPSDRYLSKELHSCYQFIRAALQYKYANPTLIPSTLFIDQGRHLGNLRQWLLNHQVDPLHPMAHPENEQLFVLRAQCLAGLIHAATVLQPYETAFDSYGPEFQEIIASVEAVLEIRTKDEHLPLFTPEMGIIQPLFHTALKYRHPFWRRKALSLMQRSGREGPWSGPRDAKVLEVVMKAEEAQSPDSETENPGQPDIHNSSGVPEHQRIHSCWVVDYLDRRRQSISHDQGAGSPAQFAKVQLSKHLDPDAVMSDETRGPCGDSWLDQEDWLTWYETVPLPE</sequence>
<dbReference type="GO" id="GO:0005576">
    <property type="term" value="C:extracellular region"/>
    <property type="evidence" value="ECO:0007669"/>
    <property type="project" value="InterPro"/>
</dbReference>
<comment type="catalytic activity">
    <reaction evidence="1">
        <text>Random hydrolysis of (1-&gt;4)-beta-D-mannosidic linkages in mannans, galactomannans and glucomannans.</text>
        <dbReference type="EC" id="3.2.1.78"/>
    </reaction>
</comment>
<dbReference type="InterPro" id="IPR017853">
    <property type="entry name" value="GH"/>
</dbReference>
<dbReference type="InterPro" id="IPR000254">
    <property type="entry name" value="CBD"/>
</dbReference>
<feature type="compositionally biased region" description="Polar residues" evidence="8">
    <location>
        <begin position="820"/>
        <end position="838"/>
    </location>
</feature>
<evidence type="ECO:0000256" key="2">
    <source>
        <dbReference type="ARBA" id="ARBA00005641"/>
    </source>
</evidence>
<evidence type="ECO:0000256" key="6">
    <source>
        <dbReference type="ARBA" id="ARBA00023242"/>
    </source>
</evidence>
<feature type="chain" id="PRO_5034995546" description="mannan endo-1,4-beta-mannosidase" evidence="9">
    <location>
        <begin position="21"/>
        <end position="917"/>
    </location>
</feature>
<feature type="signal peptide" evidence="9">
    <location>
        <begin position="1"/>
        <end position="20"/>
    </location>
</feature>
<reference evidence="12" key="1">
    <citation type="journal article" date="2020" name="BMC Genomics">
        <title>Correction to: Identification and distribution of gene clusters required for synthesis of sphingolipid metabolism inhibitors in diverse species of the filamentous fungus Fusarium.</title>
        <authorList>
            <person name="Kim H.S."/>
            <person name="Lohmar J.M."/>
            <person name="Busman M."/>
            <person name="Brown D.W."/>
            <person name="Naumann T.A."/>
            <person name="Divon H.H."/>
            <person name="Lysoe E."/>
            <person name="Uhlig S."/>
            <person name="Proctor R.H."/>
        </authorList>
    </citation>
    <scope>NUCLEOTIDE SEQUENCE</scope>
    <source>
        <strain evidence="12">NRRL 20472</strain>
    </source>
</reference>
<evidence type="ECO:0000259" key="11">
    <source>
        <dbReference type="Pfam" id="PF26410"/>
    </source>
</evidence>
<dbReference type="PANTHER" id="PTHR31451:SF21">
    <property type="entry name" value="MANNAN ENDO-1,4-BETA-MANNOSIDASE C"/>
    <property type="match status" value="1"/>
</dbReference>
<evidence type="ECO:0000256" key="5">
    <source>
        <dbReference type="ARBA" id="ARBA00022801"/>
    </source>
</evidence>
<name>A0A8H4UBG0_9HYPO</name>
<evidence type="ECO:0000259" key="10">
    <source>
        <dbReference type="Pfam" id="PF00734"/>
    </source>
</evidence>
<keyword evidence="5" id="KW-0378">Hydrolase</keyword>
<feature type="region of interest" description="Disordered" evidence="8">
    <location>
        <begin position="816"/>
        <end position="841"/>
    </location>
</feature>
<keyword evidence="13" id="KW-1185">Reference proteome</keyword>
<dbReference type="GO" id="GO:0046355">
    <property type="term" value="P:mannan catabolic process"/>
    <property type="evidence" value="ECO:0007669"/>
    <property type="project" value="UniProtKB-ARBA"/>
</dbReference>
<accession>A0A8H4UBG0</accession>
<evidence type="ECO:0000256" key="8">
    <source>
        <dbReference type="SAM" id="MobiDB-lite"/>
    </source>
</evidence>
<keyword evidence="7" id="KW-0326">Glycosidase</keyword>
<dbReference type="OrthoDB" id="406631at2759"/>
<proteinExistence type="inferred from homology"/>
<keyword evidence="4 9" id="KW-0732">Signal</keyword>
<gene>
    <name evidence="12" type="ORF">FSARC_326</name>
</gene>
<dbReference type="PANTHER" id="PTHR31451">
    <property type="match status" value="1"/>
</dbReference>
<reference evidence="12" key="2">
    <citation type="submission" date="2020-05" db="EMBL/GenBank/DDBJ databases">
        <authorList>
            <person name="Kim H.-S."/>
            <person name="Proctor R.H."/>
            <person name="Brown D.W."/>
        </authorList>
    </citation>
    <scope>NUCLEOTIDE SEQUENCE</scope>
    <source>
        <strain evidence="12">NRRL 20472</strain>
    </source>
</reference>
<dbReference type="EMBL" id="JABEXW010000022">
    <property type="protein sequence ID" value="KAF4973348.1"/>
    <property type="molecule type" value="Genomic_DNA"/>
</dbReference>
<dbReference type="Pfam" id="PF11951">
    <property type="entry name" value="Fungal_trans_2"/>
    <property type="match status" value="1"/>
</dbReference>
<dbReference type="GO" id="GO:0030248">
    <property type="term" value="F:cellulose binding"/>
    <property type="evidence" value="ECO:0007669"/>
    <property type="project" value="InterPro"/>
</dbReference>
<evidence type="ECO:0000256" key="1">
    <source>
        <dbReference type="ARBA" id="ARBA00001678"/>
    </source>
</evidence>
<evidence type="ECO:0000256" key="4">
    <source>
        <dbReference type="ARBA" id="ARBA00022729"/>
    </source>
</evidence>
<dbReference type="Pfam" id="PF00734">
    <property type="entry name" value="CBM_1"/>
    <property type="match status" value="1"/>
</dbReference>
<keyword evidence="6" id="KW-0539">Nucleus</keyword>
<evidence type="ECO:0000256" key="3">
    <source>
        <dbReference type="ARBA" id="ARBA00012706"/>
    </source>
</evidence>
<dbReference type="SUPFAM" id="SSF51445">
    <property type="entry name" value="(Trans)glycosidases"/>
    <property type="match status" value="1"/>
</dbReference>
<dbReference type="InterPro" id="IPR045053">
    <property type="entry name" value="MAN-like"/>
</dbReference>
<evidence type="ECO:0000256" key="9">
    <source>
        <dbReference type="SAM" id="SignalP"/>
    </source>
</evidence>
<protein>
    <recommendedName>
        <fullName evidence="3">mannan endo-1,4-beta-mannosidase</fullName>
        <ecNumber evidence="3">3.2.1.78</ecNumber>
    </recommendedName>
</protein>
<evidence type="ECO:0000313" key="13">
    <source>
        <dbReference type="Proteomes" id="UP000622797"/>
    </source>
</evidence>
<feature type="domain" description="Glycoside hydrolase family 5" evidence="11">
    <location>
        <begin position="24"/>
        <end position="328"/>
    </location>
</feature>
<dbReference type="InterPro" id="IPR021858">
    <property type="entry name" value="Fun_TF"/>
</dbReference>
<evidence type="ECO:0000313" key="12">
    <source>
        <dbReference type="EMBL" id="KAF4973348.1"/>
    </source>
</evidence>
<comment type="similarity">
    <text evidence="2">Belongs to the glycosyl hydrolase 5 (cellulase A) family.</text>
</comment>
<feature type="region of interest" description="Disordered" evidence="8">
    <location>
        <begin position="386"/>
        <end position="417"/>
    </location>
</feature>
<dbReference type="InterPro" id="IPR001547">
    <property type="entry name" value="Glyco_hydro_5"/>
</dbReference>
<evidence type="ECO:0000256" key="7">
    <source>
        <dbReference type="ARBA" id="ARBA00023295"/>
    </source>
</evidence>
<dbReference type="GO" id="GO:0016985">
    <property type="term" value="F:mannan endo-1,4-beta-mannosidase activity"/>
    <property type="evidence" value="ECO:0007669"/>
    <property type="project" value="UniProtKB-EC"/>
</dbReference>
<organism evidence="12 13">
    <name type="scientific">Fusarium sarcochroum</name>
    <dbReference type="NCBI Taxonomy" id="1208366"/>
    <lineage>
        <taxon>Eukaryota</taxon>
        <taxon>Fungi</taxon>
        <taxon>Dikarya</taxon>
        <taxon>Ascomycota</taxon>
        <taxon>Pezizomycotina</taxon>
        <taxon>Sordariomycetes</taxon>
        <taxon>Hypocreomycetidae</taxon>
        <taxon>Hypocreales</taxon>
        <taxon>Nectriaceae</taxon>
        <taxon>Fusarium</taxon>
        <taxon>Fusarium lateritium species complex</taxon>
    </lineage>
</organism>
<dbReference type="Proteomes" id="UP000622797">
    <property type="component" value="Unassembled WGS sequence"/>
</dbReference>
<dbReference type="EC" id="3.2.1.78" evidence="3"/>